<dbReference type="SMART" id="SM00487">
    <property type="entry name" value="DEXDc"/>
    <property type="match status" value="1"/>
</dbReference>
<dbReference type="EMBL" id="BSDR01000001">
    <property type="protein sequence ID" value="GLI35436.1"/>
    <property type="molecule type" value="Genomic_DNA"/>
</dbReference>
<dbReference type="PANTHER" id="PTHR47963">
    <property type="entry name" value="DEAD-BOX ATP-DEPENDENT RNA HELICASE 47, MITOCHONDRIAL"/>
    <property type="match status" value="1"/>
</dbReference>
<dbReference type="InterPro" id="IPR050547">
    <property type="entry name" value="DEAD_box_RNA_helicases"/>
</dbReference>
<organism evidence="8 9">
    <name type="scientific">Desulforhabdus amnigena</name>
    <dbReference type="NCBI Taxonomy" id="40218"/>
    <lineage>
        <taxon>Bacteria</taxon>
        <taxon>Pseudomonadati</taxon>
        <taxon>Thermodesulfobacteriota</taxon>
        <taxon>Syntrophobacteria</taxon>
        <taxon>Syntrophobacterales</taxon>
        <taxon>Syntrophobacteraceae</taxon>
        <taxon>Desulforhabdus</taxon>
    </lineage>
</organism>
<evidence type="ECO:0000256" key="2">
    <source>
        <dbReference type="ARBA" id="ARBA00022801"/>
    </source>
</evidence>
<dbReference type="Pfam" id="PF22590">
    <property type="entry name" value="Cas3-like_C_2"/>
    <property type="match status" value="1"/>
</dbReference>
<dbReference type="AlphaFoldDB" id="A0A9W6FV26"/>
<dbReference type="NCBIfam" id="TIGR01587">
    <property type="entry name" value="cas3_core"/>
    <property type="match status" value="1"/>
</dbReference>
<sequence>MEIETYYRQAVGFLPNPLQKAVWNAYEQDAHPALLIRAGTGTGKTEASLLPALADGRRVVIVLPTKALIEDMGQRVVKIGENLSRGNAREVTITVDMGGSCRRSVCRSGESFHQNYQRHLFADDIIVTTLDKFLFRLFGYGEKIKSYIFPHRIFGSALGKRPFLIFDEAHDYDGLAFSNFRKLLETLFLKGKDLCVMSATLPAEFGDFLNTVDATQGDLAEEMALFQKETRKMVHARKGLQLVEAPNTSRDPEEFLNIMERETRKRFDPAKRIIVRTELVKDLVQLYGKLKDLRPLVYHGRLTAVQRSSVIQKLIARQREGEGFLILATSAIEAGCDLDAHVIVTELCNPDSLVQLAGRLNRRGKMEDAELVIVGDGIKPFLCSLPGNLSDRYLEDLKNMGNRFDPTVLFNYFRMVQGDWMGEVLFDMLWEYVYEGELTSKPLWDRGILVTRCWEPSVTLCTGLHEKTNTPINPVQIGISRLARNIGKTPEELKKEKVSDHLSIEENGQWHAELLKGYYNLNAGEGSSWDMYPLGQRVSPYETSLFCVIGEKFESKYFDADLGYVDIPTVLVKGYRKGFERILQYRPFLKSDGRFAVENNSVKYEGSLWVLEMES</sequence>
<keyword evidence="9" id="KW-1185">Reference proteome</keyword>
<dbReference type="GO" id="GO:0005524">
    <property type="term" value="F:ATP binding"/>
    <property type="evidence" value="ECO:0007669"/>
    <property type="project" value="UniProtKB-KW"/>
</dbReference>
<evidence type="ECO:0000259" key="7">
    <source>
        <dbReference type="PROSITE" id="PS51194"/>
    </source>
</evidence>
<evidence type="ECO:0000256" key="3">
    <source>
        <dbReference type="ARBA" id="ARBA00022806"/>
    </source>
</evidence>
<dbReference type="RefSeq" id="WP_281795250.1">
    <property type="nucleotide sequence ID" value="NZ_BSDR01000001.1"/>
</dbReference>
<feature type="domain" description="Helicase ATP-binding" evidence="6">
    <location>
        <begin position="25"/>
        <end position="219"/>
    </location>
</feature>
<keyword evidence="5" id="KW-0051">Antiviral defense</keyword>
<evidence type="ECO:0000256" key="1">
    <source>
        <dbReference type="ARBA" id="ARBA00022741"/>
    </source>
</evidence>
<dbReference type="Gene3D" id="3.40.50.300">
    <property type="entry name" value="P-loop containing nucleotide triphosphate hydrolases"/>
    <property type="match status" value="2"/>
</dbReference>
<gene>
    <name evidence="8" type="ORF">DAMNIGENAA_28690</name>
</gene>
<protein>
    <recommendedName>
        <fullName evidence="10">CRISPR-associated helicase Cas3</fullName>
    </recommendedName>
</protein>
<keyword evidence="1" id="KW-0547">Nucleotide-binding</keyword>
<comment type="caution">
    <text evidence="8">The sequence shown here is derived from an EMBL/GenBank/DDBJ whole genome shotgun (WGS) entry which is preliminary data.</text>
</comment>
<dbReference type="Proteomes" id="UP001144372">
    <property type="component" value="Unassembled WGS sequence"/>
</dbReference>
<evidence type="ECO:0000256" key="4">
    <source>
        <dbReference type="ARBA" id="ARBA00022840"/>
    </source>
</evidence>
<keyword evidence="2" id="KW-0378">Hydrolase</keyword>
<evidence type="ECO:0000256" key="5">
    <source>
        <dbReference type="ARBA" id="ARBA00023118"/>
    </source>
</evidence>
<dbReference type="SUPFAM" id="SSF52540">
    <property type="entry name" value="P-loop containing nucleoside triphosphate hydrolases"/>
    <property type="match status" value="1"/>
</dbReference>
<dbReference type="PANTHER" id="PTHR47963:SF9">
    <property type="entry name" value="CRISPR-ASSOCIATED ENDONUCLEASE_HELICASE CAS3"/>
    <property type="match status" value="1"/>
</dbReference>
<dbReference type="GO" id="GO:0003723">
    <property type="term" value="F:RNA binding"/>
    <property type="evidence" value="ECO:0007669"/>
    <property type="project" value="TreeGrafter"/>
</dbReference>
<evidence type="ECO:0000259" key="6">
    <source>
        <dbReference type="PROSITE" id="PS51192"/>
    </source>
</evidence>
<dbReference type="GO" id="GO:0003724">
    <property type="term" value="F:RNA helicase activity"/>
    <property type="evidence" value="ECO:0007669"/>
    <property type="project" value="TreeGrafter"/>
</dbReference>
<dbReference type="GO" id="GO:0051607">
    <property type="term" value="P:defense response to virus"/>
    <property type="evidence" value="ECO:0007669"/>
    <property type="project" value="UniProtKB-KW"/>
</dbReference>
<dbReference type="Pfam" id="PF00270">
    <property type="entry name" value="DEAD"/>
    <property type="match status" value="1"/>
</dbReference>
<dbReference type="SMART" id="SM00490">
    <property type="entry name" value="HELICc"/>
    <property type="match status" value="1"/>
</dbReference>
<keyword evidence="3" id="KW-0347">Helicase</keyword>
<name>A0A9W6FV26_9BACT</name>
<accession>A0A9W6FV26</accession>
<dbReference type="PROSITE" id="PS51192">
    <property type="entry name" value="HELICASE_ATP_BIND_1"/>
    <property type="match status" value="1"/>
</dbReference>
<dbReference type="PROSITE" id="PS51194">
    <property type="entry name" value="HELICASE_CTER"/>
    <property type="match status" value="1"/>
</dbReference>
<dbReference type="InterPro" id="IPR054712">
    <property type="entry name" value="Cas3-like_dom"/>
</dbReference>
<dbReference type="InterPro" id="IPR027417">
    <property type="entry name" value="P-loop_NTPase"/>
</dbReference>
<feature type="domain" description="Helicase C-terminal" evidence="7">
    <location>
        <begin position="251"/>
        <end position="405"/>
    </location>
</feature>
<reference evidence="8" key="1">
    <citation type="submission" date="2022-12" db="EMBL/GenBank/DDBJ databases">
        <title>Reference genome sequencing for broad-spectrum identification of bacterial and archaeal isolates by mass spectrometry.</title>
        <authorList>
            <person name="Sekiguchi Y."/>
            <person name="Tourlousse D.M."/>
        </authorList>
    </citation>
    <scope>NUCLEOTIDE SEQUENCE</scope>
    <source>
        <strain evidence="8">ASRB1</strain>
    </source>
</reference>
<dbReference type="GO" id="GO:0016787">
    <property type="term" value="F:hydrolase activity"/>
    <property type="evidence" value="ECO:0007669"/>
    <property type="project" value="UniProtKB-KW"/>
</dbReference>
<evidence type="ECO:0000313" key="8">
    <source>
        <dbReference type="EMBL" id="GLI35436.1"/>
    </source>
</evidence>
<dbReference type="InterPro" id="IPR001650">
    <property type="entry name" value="Helicase_C-like"/>
</dbReference>
<keyword evidence="4" id="KW-0067">ATP-binding</keyword>
<dbReference type="InterPro" id="IPR006474">
    <property type="entry name" value="Helicase_Cas3_CRISPR-ass_core"/>
</dbReference>
<evidence type="ECO:0008006" key="10">
    <source>
        <dbReference type="Google" id="ProtNLM"/>
    </source>
</evidence>
<dbReference type="InterPro" id="IPR011545">
    <property type="entry name" value="DEAD/DEAH_box_helicase_dom"/>
</dbReference>
<dbReference type="InterPro" id="IPR014001">
    <property type="entry name" value="Helicase_ATP-bd"/>
</dbReference>
<evidence type="ECO:0000313" key="9">
    <source>
        <dbReference type="Proteomes" id="UP001144372"/>
    </source>
</evidence>
<proteinExistence type="predicted"/>